<proteinExistence type="predicted"/>
<evidence type="ECO:0000256" key="2">
    <source>
        <dbReference type="SAM" id="SignalP"/>
    </source>
</evidence>
<dbReference type="Proteomes" id="UP000095282">
    <property type="component" value="Unplaced"/>
</dbReference>
<protein>
    <submittedName>
        <fullName evidence="4">G_PROTEIN_RECEP_F2_4 domain-containing protein</fullName>
    </submittedName>
</protein>
<keyword evidence="1" id="KW-0812">Transmembrane</keyword>
<feature type="transmembrane region" description="Helical" evidence="1">
    <location>
        <begin position="483"/>
        <end position="505"/>
    </location>
</feature>
<dbReference type="AlphaFoldDB" id="A0A1I7U407"/>
<dbReference type="PANTHER" id="PTHR34228">
    <property type="entry name" value="PROTEIN CBG09474-RELATED"/>
    <property type="match status" value="1"/>
</dbReference>
<keyword evidence="2" id="KW-0732">Signal</keyword>
<name>A0A1I7U407_9PELO</name>
<feature type="chain" id="PRO_5009308481" evidence="2">
    <location>
        <begin position="17"/>
        <end position="545"/>
    </location>
</feature>
<dbReference type="InterPro" id="IPR053322">
    <property type="entry name" value="PLA2-like"/>
</dbReference>
<reference evidence="4" key="1">
    <citation type="submission" date="2016-11" db="UniProtKB">
        <authorList>
            <consortium name="WormBaseParasite"/>
        </authorList>
    </citation>
    <scope>IDENTIFICATION</scope>
</reference>
<organism evidence="3 4">
    <name type="scientific">Caenorhabditis tropicalis</name>
    <dbReference type="NCBI Taxonomy" id="1561998"/>
    <lineage>
        <taxon>Eukaryota</taxon>
        <taxon>Metazoa</taxon>
        <taxon>Ecdysozoa</taxon>
        <taxon>Nematoda</taxon>
        <taxon>Chromadorea</taxon>
        <taxon>Rhabditida</taxon>
        <taxon>Rhabditina</taxon>
        <taxon>Rhabditomorpha</taxon>
        <taxon>Rhabditoidea</taxon>
        <taxon>Rhabditidae</taxon>
        <taxon>Peloderinae</taxon>
        <taxon>Caenorhabditis</taxon>
    </lineage>
</organism>
<keyword evidence="3" id="KW-1185">Reference proteome</keyword>
<keyword evidence="1" id="KW-1133">Transmembrane helix</keyword>
<evidence type="ECO:0000313" key="4">
    <source>
        <dbReference type="WBParaSite" id="Csp11.Scaffold629.g14621.t2"/>
    </source>
</evidence>
<sequence length="545" mass="63384">MRLFILLVLLVKQSYSPSGTRFNCDKHNDDFEFCEKQSSKCYRETNMNCTTKYCDCLKDIKVESTCKEYVVDLCEDAKKLHPKKIITEENLMKDLVIMKKLVAPVNELREYCYNGSQFDVEFNNVKDRKMAALGDFSKMKIATAIVLNDLFSRPNKSTHCKRATDSFQTVILEMNEETFSQMPISFDNWHCGWSLGYTARLILRATAIISTPNRILSFNHCCAIQRNCYFINTTKTICDENFEKCLQDTVNSDEDEKSGTTVFQKIIQELHSWNSDVAYDNSHLMGIGIKLKFYRYSFLEYEYMTFSTNDEQSMKDLNSLYNTNTSINHCCAEHLNCYMEQNGKETCDTSLSNCYKKAISPMTSYKLSCESLFNNSSGEFEDKDYEAFQVSIIIDSCAMIFEECRRYENMNICFKKLQICLDDIEEKSEEFQVTLKEFNLMVSSRIQNATPEETIKSIEEIKKIIKKLKEDIEILESNQFPLWASYLTLIVEICFIFYTIVKCFLKTWEKKKLRMDPLVPVESGESLVRYNASSQQAVIEHDGTE</sequence>
<keyword evidence="1" id="KW-0472">Membrane</keyword>
<dbReference type="PANTHER" id="PTHR34228:SF4">
    <property type="entry name" value="VENOM PROTEIN"/>
    <property type="match status" value="1"/>
</dbReference>
<feature type="signal peptide" evidence="2">
    <location>
        <begin position="1"/>
        <end position="16"/>
    </location>
</feature>
<evidence type="ECO:0000313" key="3">
    <source>
        <dbReference type="Proteomes" id="UP000095282"/>
    </source>
</evidence>
<evidence type="ECO:0000256" key="1">
    <source>
        <dbReference type="SAM" id="Phobius"/>
    </source>
</evidence>
<accession>A0A1I7U407</accession>
<dbReference type="WBParaSite" id="Csp11.Scaffold629.g14621.t2">
    <property type="protein sequence ID" value="Csp11.Scaffold629.g14621.t2"/>
    <property type="gene ID" value="Csp11.Scaffold629.g14621"/>
</dbReference>